<feature type="region of interest" description="Disordered" evidence="1">
    <location>
        <begin position="23"/>
        <end position="68"/>
    </location>
</feature>
<evidence type="ECO:0000313" key="3">
    <source>
        <dbReference type="EMBL" id="EAN30954.1"/>
    </source>
</evidence>
<name>Q4N0D0_THEPA</name>
<dbReference type="eggNOG" id="ENOG502QU51">
    <property type="taxonomic scope" value="Eukaryota"/>
</dbReference>
<feature type="compositionally biased region" description="Low complexity" evidence="1">
    <location>
        <begin position="26"/>
        <end position="42"/>
    </location>
</feature>
<dbReference type="KEGG" id="tpv:TP03_0219"/>
<dbReference type="RefSeq" id="XP_763237.1">
    <property type="nucleotide sequence ID" value="XM_758144.1"/>
</dbReference>
<dbReference type="InParanoid" id="Q4N0D0"/>
<organism evidence="3 4">
    <name type="scientific">Theileria parva</name>
    <name type="common">East coast fever infection agent</name>
    <dbReference type="NCBI Taxonomy" id="5875"/>
    <lineage>
        <taxon>Eukaryota</taxon>
        <taxon>Sar</taxon>
        <taxon>Alveolata</taxon>
        <taxon>Apicomplexa</taxon>
        <taxon>Aconoidasida</taxon>
        <taxon>Piroplasmida</taxon>
        <taxon>Theileriidae</taxon>
        <taxon>Theileria</taxon>
    </lineage>
</organism>
<reference evidence="3 4" key="1">
    <citation type="journal article" date="2005" name="Science">
        <title>Genome sequence of Theileria parva, a bovine pathogen that transforms lymphocytes.</title>
        <authorList>
            <person name="Gardner M.J."/>
            <person name="Bishop R."/>
            <person name="Shah T."/>
            <person name="de Villiers E.P."/>
            <person name="Carlton J.M."/>
            <person name="Hall N."/>
            <person name="Ren Q."/>
            <person name="Paulsen I.T."/>
            <person name="Pain A."/>
            <person name="Berriman M."/>
            <person name="Wilson R.J.M."/>
            <person name="Sato S."/>
            <person name="Ralph S.A."/>
            <person name="Mann D.J."/>
            <person name="Xiong Z."/>
            <person name="Shallom S.J."/>
            <person name="Weidman J."/>
            <person name="Jiang L."/>
            <person name="Lynn J."/>
            <person name="Weaver B."/>
            <person name="Shoaibi A."/>
            <person name="Domingo A.R."/>
            <person name="Wasawo D."/>
            <person name="Crabtree J."/>
            <person name="Wortman J.R."/>
            <person name="Haas B."/>
            <person name="Angiuoli S.V."/>
            <person name="Creasy T.H."/>
            <person name="Lu C."/>
            <person name="Suh B."/>
            <person name="Silva J.C."/>
            <person name="Utterback T.R."/>
            <person name="Feldblyum T.V."/>
            <person name="Pertea M."/>
            <person name="Allen J."/>
            <person name="Nierman W.C."/>
            <person name="Taracha E.L.N."/>
            <person name="Salzberg S.L."/>
            <person name="White O.R."/>
            <person name="Fitzhugh H.A."/>
            <person name="Morzaria S."/>
            <person name="Venter J.C."/>
            <person name="Fraser C.M."/>
            <person name="Nene V."/>
        </authorList>
    </citation>
    <scope>NUCLEOTIDE SEQUENCE [LARGE SCALE GENOMIC DNA]</scope>
    <source>
        <strain evidence="3 4">Muguga</strain>
    </source>
</reference>
<evidence type="ECO:0000256" key="2">
    <source>
        <dbReference type="SAM" id="SignalP"/>
    </source>
</evidence>
<accession>Q4N0D0</accession>
<protein>
    <recommendedName>
        <fullName evidence="5">SfiI-subtelomeric related protein family member</fullName>
    </recommendedName>
</protein>
<keyword evidence="2" id="KW-0732">Signal</keyword>
<dbReference type="AlphaFoldDB" id="Q4N0D0"/>
<evidence type="ECO:0008006" key="5">
    <source>
        <dbReference type="Google" id="ProtNLM"/>
    </source>
</evidence>
<proteinExistence type="predicted"/>
<evidence type="ECO:0000256" key="1">
    <source>
        <dbReference type="SAM" id="MobiDB-lite"/>
    </source>
</evidence>
<dbReference type="OMA" id="YPERIRY"/>
<dbReference type="Proteomes" id="UP000001949">
    <property type="component" value="Unassembled WGS sequence"/>
</dbReference>
<dbReference type="PROSITE" id="PS51257">
    <property type="entry name" value="PROKAR_LIPOPROTEIN"/>
    <property type="match status" value="1"/>
</dbReference>
<dbReference type="GeneID" id="3500429"/>
<feature type="compositionally biased region" description="Low complexity" evidence="1">
    <location>
        <begin position="252"/>
        <end position="286"/>
    </location>
</feature>
<dbReference type="InterPro" id="IPR007480">
    <property type="entry name" value="DUF529"/>
</dbReference>
<feature type="signal peptide" evidence="2">
    <location>
        <begin position="1"/>
        <end position="22"/>
    </location>
</feature>
<gene>
    <name evidence="3" type="ordered locus">TP03_0219</name>
</gene>
<sequence>MKFGIFTFIAILISCPYKSAHGADGNGSSQSTGATTGTTSPGAQVTTPATGTTPGSKTGEKTGGTGLTLDIKKNKGSNEFKYSERGKCRLFTAQGTHTFSKIVTGNTDVWKSTGDDHAVKVLLKGKGDKKKHLAISFKSGKFLVLYRDGKGKPWNDITSSKDDITKFKFYGEGEKELTTADYKIDIGLMFCYLVIFNSEGKCKKIKFGDKEIWKPDDSDTKFKKFKFFSVDLDSNDCLIINNYGEHKRIEITKPTTTGTTPGTGTNQGSGSTPSTNPSGQTGTSTTEGPKKSP</sequence>
<dbReference type="EMBL" id="AAGK01000005">
    <property type="protein sequence ID" value="EAN30954.1"/>
    <property type="molecule type" value="Genomic_DNA"/>
</dbReference>
<keyword evidence="4" id="KW-1185">Reference proteome</keyword>
<dbReference type="VEuPathDB" id="PiroplasmaDB:TpMuguga_03g00219"/>
<comment type="caution">
    <text evidence="3">The sequence shown here is derived from an EMBL/GenBank/DDBJ whole genome shotgun (WGS) entry which is preliminary data.</text>
</comment>
<feature type="region of interest" description="Disordered" evidence="1">
    <location>
        <begin position="251"/>
        <end position="293"/>
    </location>
</feature>
<dbReference type="Pfam" id="PF04385">
    <property type="entry name" value="FAINT"/>
    <property type="match status" value="1"/>
</dbReference>
<feature type="chain" id="PRO_5004241335" description="SfiI-subtelomeric related protein family member" evidence="2">
    <location>
        <begin position="23"/>
        <end position="293"/>
    </location>
</feature>
<evidence type="ECO:0000313" key="4">
    <source>
        <dbReference type="Proteomes" id="UP000001949"/>
    </source>
</evidence>